<evidence type="ECO:0000313" key="10">
    <source>
        <dbReference type="EMBL" id="ARJ56273.1"/>
    </source>
</evidence>
<dbReference type="RefSeq" id="WP_027306271.1">
    <property type="nucleotide sequence ID" value="NZ_CP020867.1"/>
</dbReference>
<reference evidence="10 11" key="1">
    <citation type="submission" date="2017-04" db="EMBL/GenBank/DDBJ databases">
        <title>Complete genome sequence of the Campylobacter cuniculorum type strain LMG24588.</title>
        <authorList>
            <person name="Miller W.G."/>
            <person name="Yee E."/>
            <person name="Revez J."/>
            <person name="Bono J.L."/>
            <person name="Rossi M."/>
        </authorList>
    </citation>
    <scope>NUCLEOTIDE SEQUENCE [LARGE SCALE GENOMIC DNA]</scope>
    <source>
        <strain evidence="10 11">LMG 24588</strain>
    </source>
</reference>
<dbReference type="Proteomes" id="UP000192902">
    <property type="component" value="Chromosome"/>
</dbReference>
<comment type="similarity">
    <text evidence="2 8">Belongs to the ammonia transporter channel (TC 1.A.11.2) family.</text>
</comment>
<dbReference type="Gene3D" id="1.10.3430.10">
    <property type="entry name" value="Ammonium transporter AmtB like domains"/>
    <property type="match status" value="1"/>
</dbReference>
<keyword evidence="7 8" id="KW-0924">Ammonia transport</keyword>
<keyword evidence="3 8" id="KW-0813">Transport</keyword>
<evidence type="ECO:0000313" key="11">
    <source>
        <dbReference type="Proteomes" id="UP000192902"/>
    </source>
</evidence>
<sequence>MNAVNSSFIMLCSLLVLLMTPALAMFYSGMVKSKNTLNTIMNCFIVFGVITLQWVFIGFTLAFGQDLGFGIVGDLGNFALKDVSAYNDLGVPNILFAIFQMAFALIAAAIITGSLVGRIKLGVLVVFLLFWSTLVYDILAHMIWSKDGFLLQRGSLDFAGGGVVHISSGVAGLIGALLVGSRKENHAINDNAHSIPYAFLGAILLFMGWLGFNSGSAGAVDEIAVNAFIVSILSAASGFLTWVLLEWFIHKKPTLLGSLSGLVAGLVGITPACGFVGIFSSLLIGFIASILCYFGLSFIKYKLKWDDSLDAFSLHGIGGIWGALATGLFASAEVNPNVIAENALGEGLLISGNLDLFKEQIFTTIICIALSAFVSFVIFKIISLFTSLRVEEKTEKEGLDFALHGEKAYNHS</sequence>
<organism evidence="10 11">
    <name type="scientific">Campylobacter cuniculorum DSM 23162 = LMG 24588</name>
    <dbReference type="NCBI Taxonomy" id="1121267"/>
    <lineage>
        <taxon>Bacteria</taxon>
        <taxon>Pseudomonadati</taxon>
        <taxon>Campylobacterota</taxon>
        <taxon>Epsilonproteobacteria</taxon>
        <taxon>Campylobacterales</taxon>
        <taxon>Campylobacteraceae</taxon>
        <taxon>Campylobacter</taxon>
    </lineage>
</organism>
<dbReference type="STRING" id="1121267.CCUN_0650"/>
<comment type="subcellular location">
    <subcellularLocation>
        <location evidence="8">Cell membrane</location>
        <topology evidence="8">Multi-pass membrane protein</topology>
    </subcellularLocation>
    <subcellularLocation>
        <location evidence="1">Membrane</location>
        <topology evidence="1">Multi-pass membrane protein</topology>
    </subcellularLocation>
</comment>
<dbReference type="InterPro" id="IPR018047">
    <property type="entry name" value="Ammonium_transpt_CS"/>
</dbReference>
<evidence type="ECO:0000256" key="3">
    <source>
        <dbReference type="ARBA" id="ARBA00022448"/>
    </source>
</evidence>
<accession>A0A1W6BVZ5</accession>
<dbReference type="eggNOG" id="COG0004">
    <property type="taxonomic scope" value="Bacteria"/>
</dbReference>
<evidence type="ECO:0000256" key="8">
    <source>
        <dbReference type="RuleBase" id="RU362002"/>
    </source>
</evidence>
<dbReference type="OrthoDB" id="9814202at2"/>
<evidence type="ECO:0000256" key="2">
    <source>
        <dbReference type="ARBA" id="ARBA00005887"/>
    </source>
</evidence>
<dbReference type="PROSITE" id="PS01219">
    <property type="entry name" value="AMMONIUM_TRANSP"/>
    <property type="match status" value="1"/>
</dbReference>
<proteinExistence type="inferred from homology"/>
<dbReference type="AlphaFoldDB" id="A0A1W6BVZ5"/>
<evidence type="ECO:0000256" key="6">
    <source>
        <dbReference type="ARBA" id="ARBA00023136"/>
    </source>
</evidence>
<evidence type="ECO:0000256" key="4">
    <source>
        <dbReference type="ARBA" id="ARBA00022692"/>
    </source>
</evidence>
<evidence type="ECO:0000259" key="9">
    <source>
        <dbReference type="Pfam" id="PF00909"/>
    </source>
</evidence>
<evidence type="ECO:0000256" key="7">
    <source>
        <dbReference type="ARBA" id="ARBA00023177"/>
    </source>
</evidence>
<keyword evidence="6" id="KW-0472">Membrane</keyword>
<dbReference type="NCBIfam" id="TIGR00836">
    <property type="entry name" value="amt"/>
    <property type="match status" value="1"/>
</dbReference>
<name>A0A1W6BVZ5_9BACT</name>
<dbReference type="InterPro" id="IPR024041">
    <property type="entry name" value="NH4_transpt_AmtB-like_dom"/>
</dbReference>
<protein>
    <recommendedName>
        <fullName evidence="8">Ammonium transporter</fullName>
    </recommendedName>
</protein>
<dbReference type="KEGG" id="ccun:CCUN_0650"/>
<dbReference type="InterPro" id="IPR029020">
    <property type="entry name" value="Ammonium/urea_transptr"/>
</dbReference>
<keyword evidence="4" id="KW-0812">Transmembrane</keyword>
<dbReference type="PANTHER" id="PTHR43029">
    <property type="entry name" value="AMMONIUM TRANSPORTER MEP2"/>
    <property type="match status" value="1"/>
</dbReference>
<gene>
    <name evidence="10" type="primary">amt</name>
    <name evidence="10" type="ORF">CCUN_0650</name>
</gene>
<evidence type="ECO:0000256" key="5">
    <source>
        <dbReference type="ARBA" id="ARBA00022989"/>
    </source>
</evidence>
<dbReference type="PANTHER" id="PTHR43029:SF10">
    <property type="entry name" value="AMMONIUM TRANSPORTER MEP2"/>
    <property type="match status" value="1"/>
</dbReference>
<dbReference type="GO" id="GO:0005886">
    <property type="term" value="C:plasma membrane"/>
    <property type="evidence" value="ECO:0007669"/>
    <property type="project" value="UniProtKB-SubCell"/>
</dbReference>
<dbReference type="EMBL" id="CP020867">
    <property type="protein sequence ID" value="ARJ56273.1"/>
    <property type="molecule type" value="Genomic_DNA"/>
</dbReference>
<dbReference type="GO" id="GO:0008519">
    <property type="term" value="F:ammonium channel activity"/>
    <property type="evidence" value="ECO:0007669"/>
    <property type="project" value="InterPro"/>
</dbReference>
<dbReference type="InterPro" id="IPR001905">
    <property type="entry name" value="Ammonium_transpt"/>
</dbReference>
<keyword evidence="5" id="KW-1133">Transmembrane helix</keyword>
<dbReference type="SUPFAM" id="SSF111352">
    <property type="entry name" value="Ammonium transporter"/>
    <property type="match status" value="1"/>
</dbReference>
<evidence type="ECO:0000256" key="1">
    <source>
        <dbReference type="ARBA" id="ARBA00004141"/>
    </source>
</evidence>
<dbReference type="Pfam" id="PF00909">
    <property type="entry name" value="Ammonium_transp"/>
    <property type="match status" value="1"/>
</dbReference>
<feature type="domain" description="Ammonium transporter AmtB-like" evidence="9">
    <location>
        <begin position="8"/>
        <end position="409"/>
    </location>
</feature>